<evidence type="ECO:0000313" key="2">
    <source>
        <dbReference type="WBParaSite" id="Hba_16900"/>
    </source>
</evidence>
<dbReference type="Proteomes" id="UP000095283">
    <property type="component" value="Unplaced"/>
</dbReference>
<name>A0A1I7XHD1_HETBA</name>
<dbReference type="WBParaSite" id="Hba_16900">
    <property type="protein sequence ID" value="Hba_16900"/>
    <property type="gene ID" value="Hba_16900"/>
</dbReference>
<dbReference type="AlphaFoldDB" id="A0A1I7XHD1"/>
<organism evidence="1 2">
    <name type="scientific">Heterorhabditis bacteriophora</name>
    <name type="common">Entomopathogenic nematode worm</name>
    <dbReference type="NCBI Taxonomy" id="37862"/>
    <lineage>
        <taxon>Eukaryota</taxon>
        <taxon>Metazoa</taxon>
        <taxon>Ecdysozoa</taxon>
        <taxon>Nematoda</taxon>
        <taxon>Chromadorea</taxon>
        <taxon>Rhabditida</taxon>
        <taxon>Rhabditina</taxon>
        <taxon>Rhabditomorpha</taxon>
        <taxon>Strongyloidea</taxon>
        <taxon>Heterorhabditidae</taxon>
        <taxon>Heterorhabditis</taxon>
    </lineage>
</organism>
<keyword evidence="1" id="KW-1185">Reference proteome</keyword>
<reference evidence="2" key="1">
    <citation type="submission" date="2016-11" db="UniProtKB">
        <authorList>
            <consortium name="WormBaseParasite"/>
        </authorList>
    </citation>
    <scope>IDENTIFICATION</scope>
</reference>
<sequence length="125" mass="14199">MDAVKAILGVQVLGCHFHYAQCMNRRAKTLLLGKARKESATPRRTPVVDLQTERALDEFMVYYRTTWLPPIGQFSLPCDHSQNQHLTLTGTLFPDEIQKFCAAKLTMAKTLAILFSNGLLKDRYI</sequence>
<proteinExistence type="predicted"/>
<protein>
    <submittedName>
        <fullName evidence="2">MULE domain-containing protein</fullName>
    </submittedName>
</protein>
<accession>A0A1I7XHD1</accession>
<evidence type="ECO:0000313" key="1">
    <source>
        <dbReference type="Proteomes" id="UP000095283"/>
    </source>
</evidence>